<evidence type="ECO:0000256" key="8">
    <source>
        <dbReference type="ARBA" id="ARBA00022989"/>
    </source>
</evidence>
<evidence type="ECO:0000256" key="5">
    <source>
        <dbReference type="ARBA" id="ARBA00022597"/>
    </source>
</evidence>
<dbReference type="PIRSF" id="PIRSF006648">
    <property type="entry name" value="DrrB"/>
    <property type="match status" value="1"/>
</dbReference>
<evidence type="ECO:0000256" key="2">
    <source>
        <dbReference type="ARBA" id="ARBA00007783"/>
    </source>
</evidence>
<evidence type="ECO:0000313" key="13">
    <source>
        <dbReference type="EMBL" id="KRG42095.1"/>
    </source>
</evidence>
<dbReference type="GO" id="GO:0015774">
    <property type="term" value="P:polysaccharide transport"/>
    <property type="evidence" value="ECO:0007669"/>
    <property type="project" value="UniProtKB-KW"/>
</dbReference>
<dbReference type="Pfam" id="PF01061">
    <property type="entry name" value="ABC2_membrane"/>
    <property type="match status" value="1"/>
</dbReference>
<sequence length="279" mass="30942">MARVSGFWSSSVSIITGPFRVALEHGSLVRELTKREILGRYRGANFGLLWALIAPFLMLAVYSLAFGGVLGSRWPTVDGKQGNFTLILFIGLILHAFLAECLTQAPRLVSGNTSYVKKVVFPLEVLPWPMVLSALFHLFMNLVAYLVLAVFIGQSVGWTLVLFPLVVLPLVWLALGLGWGLAALGVYFRDINQIIGVLSTALLFTSTAIVPISVIPEGMRWIYRMNPLSFIIDQARDVVIWGRTPDWQGLAVYSILALLVFYMGYSLFRATRRGFADVL</sequence>
<feature type="transmembrane region" description="Helical" evidence="11">
    <location>
        <begin position="84"/>
        <end position="105"/>
    </location>
</feature>
<dbReference type="Proteomes" id="UP000050836">
    <property type="component" value="Unassembled WGS sequence"/>
</dbReference>
<comment type="subcellular location">
    <subcellularLocation>
        <location evidence="11">Cell inner membrane</location>
        <topology evidence="11">Multi-pass membrane protein</topology>
    </subcellularLocation>
    <subcellularLocation>
        <location evidence="1">Cell membrane</location>
        <topology evidence="1">Multi-pass membrane protein</topology>
    </subcellularLocation>
</comment>
<reference evidence="13 14" key="1">
    <citation type="submission" date="2015-10" db="EMBL/GenBank/DDBJ databases">
        <title>Genome sequencing and analysis of members of genus Stenotrophomonas.</title>
        <authorList>
            <person name="Patil P.P."/>
            <person name="Midha S."/>
            <person name="Patil P.B."/>
        </authorList>
    </citation>
    <scope>NUCLEOTIDE SEQUENCE [LARGE SCALE GENOMIC DNA]</scope>
    <source>
        <strain evidence="13 14">JCM 9942</strain>
    </source>
</reference>
<keyword evidence="4 11" id="KW-1003">Cell membrane</keyword>
<comment type="similarity">
    <text evidence="2 11">Belongs to the ABC-2 integral membrane protein family.</text>
</comment>
<comment type="caution">
    <text evidence="13">The sequence shown here is derived from an EMBL/GenBank/DDBJ whole genome shotgun (WGS) entry which is preliminary data.</text>
</comment>
<evidence type="ECO:0000256" key="1">
    <source>
        <dbReference type="ARBA" id="ARBA00004651"/>
    </source>
</evidence>
<dbReference type="PROSITE" id="PS51012">
    <property type="entry name" value="ABC_TM2"/>
    <property type="match status" value="1"/>
</dbReference>
<keyword evidence="10 11" id="KW-0472">Membrane</keyword>
<keyword evidence="5" id="KW-0762">Sugar transport</keyword>
<dbReference type="GO" id="GO:0140359">
    <property type="term" value="F:ABC-type transporter activity"/>
    <property type="evidence" value="ECO:0007669"/>
    <property type="project" value="InterPro"/>
</dbReference>
<protein>
    <recommendedName>
        <fullName evidence="11">Transport permease protein</fullName>
    </recommendedName>
</protein>
<evidence type="ECO:0000256" key="10">
    <source>
        <dbReference type="ARBA" id="ARBA00023136"/>
    </source>
</evidence>
<dbReference type="GO" id="GO:0043190">
    <property type="term" value="C:ATP-binding cassette (ABC) transporter complex"/>
    <property type="evidence" value="ECO:0007669"/>
    <property type="project" value="InterPro"/>
</dbReference>
<dbReference type="OrthoDB" id="9786910at2"/>
<evidence type="ECO:0000256" key="7">
    <source>
        <dbReference type="ARBA" id="ARBA00022903"/>
    </source>
</evidence>
<feature type="transmembrane region" description="Helical" evidence="11">
    <location>
        <begin position="44"/>
        <end position="64"/>
    </location>
</feature>
<dbReference type="PANTHER" id="PTHR30413:SF10">
    <property type="entry name" value="CAPSULE POLYSACCHARIDE EXPORT INNER-MEMBRANE PROTEIN CTRC"/>
    <property type="match status" value="1"/>
</dbReference>
<keyword evidence="6 11" id="KW-0812">Transmembrane</keyword>
<dbReference type="InterPro" id="IPR047817">
    <property type="entry name" value="ABC2_TM_bact-type"/>
</dbReference>
<dbReference type="InterPro" id="IPR013525">
    <property type="entry name" value="ABC2_TM"/>
</dbReference>
<dbReference type="AlphaFoldDB" id="A0A0R0AB71"/>
<feature type="transmembrane region" description="Helical" evidence="11">
    <location>
        <begin position="194"/>
        <end position="215"/>
    </location>
</feature>
<evidence type="ECO:0000259" key="12">
    <source>
        <dbReference type="PROSITE" id="PS51012"/>
    </source>
</evidence>
<keyword evidence="9" id="KW-0625">Polysaccharide transport</keyword>
<evidence type="ECO:0000256" key="11">
    <source>
        <dbReference type="RuleBase" id="RU361157"/>
    </source>
</evidence>
<dbReference type="PANTHER" id="PTHR30413">
    <property type="entry name" value="INNER MEMBRANE TRANSPORT PERMEASE"/>
    <property type="match status" value="1"/>
</dbReference>
<feature type="transmembrane region" description="Helical" evidence="11">
    <location>
        <begin position="126"/>
        <end position="152"/>
    </location>
</feature>
<keyword evidence="8 11" id="KW-1133">Transmembrane helix</keyword>
<dbReference type="InterPro" id="IPR000412">
    <property type="entry name" value="ABC_2_transport"/>
</dbReference>
<dbReference type="GO" id="GO:0015920">
    <property type="term" value="P:lipopolysaccharide transport"/>
    <property type="evidence" value="ECO:0007669"/>
    <property type="project" value="TreeGrafter"/>
</dbReference>
<accession>A0A0R0AB71</accession>
<evidence type="ECO:0000256" key="4">
    <source>
        <dbReference type="ARBA" id="ARBA00022475"/>
    </source>
</evidence>
<proteinExistence type="inferred from homology"/>
<keyword evidence="7" id="KW-0972">Capsule biogenesis/degradation</keyword>
<gene>
    <name evidence="13" type="ORF">ARC78_10430</name>
</gene>
<keyword evidence="14" id="KW-1185">Reference proteome</keyword>
<name>A0A0R0AB71_9GAMM</name>
<evidence type="ECO:0000256" key="6">
    <source>
        <dbReference type="ARBA" id="ARBA00022692"/>
    </source>
</evidence>
<organism evidence="13 14">
    <name type="scientific">Stenotrophomonas pictorum JCM 9942</name>
    <dbReference type="NCBI Taxonomy" id="1236960"/>
    <lineage>
        <taxon>Bacteria</taxon>
        <taxon>Pseudomonadati</taxon>
        <taxon>Pseudomonadota</taxon>
        <taxon>Gammaproteobacteria</taxon>
        <taxon>Lysobacterales</taxon>
        <taxon>Lysobacteraceae</taxon>
        <taxon>Stenotrophomonas</taxon>
    </lineage>
</organism>
<feature type="transmembrane region" description="Helical" evidence="11">
    <location>
        <begin position="250"/>
        <end position="268"/>
    </location>
</feature>
<dbReference type="EMBL" id="LLXS01000021">
    <property type="protein sequence ID" value="KRG42095.1"/>
    <property type="molecule type" value="Genomic_DNA"/>
</dbReference>
<evidence type="ECO:0000313" key="14">
    <source>
        <dbReference type="Proteomes" id="UP000050836"/>
    </source>
</evidence>
<feature type="transmembrane region" description="Helical" evidence="11">
    <location>
        <begin position="158"/>
        <end position="182"/>
    </location>
</feature>
<evidence type="ECO:0000256" key="3">
    <source>
        <dbReference type="ARBA" id="ARBA00022448"/>
    </source>
</evidence>
<evidence type="ECO:0000256" key="9">
    <source>
        <dbReference type="ARBA" id="ARBA00023047"/>
    </source>
</evidence>
<feature type="domain" description="ABC transmembrane type-2" evidence="12">
    <location>
        <begin position="46"/>
        <end position="271"/>
    </location>
</feature>
<keyword evidence="3 11" id="KW-0813">Transport</keyword>